<organism evidence="2 3">
    <name type="scientific">Phytohabitans houttuyneae</name>
    <dbReference type="NCBI Taxonomy" id="1076126"/>
    <lineage>
        <taxon>Bacteria</taxon>
        <taxon>Bacillati</taxon>
        <taxon>Actinomycetota</taxon>
        <taxon>Actinomycetes</taxon>
        <taxon>Micromonosporales</taxon>
        <taxon>Micromonosporaceae</taxon>
    </lineage>
</organism>
<accession>A0A6V8KR63</accession>
<keyword evidence="1" id="KW-0175">Coiled coil</keyword>
<dbReference type="InterPro" id="IPR007793">
    <property type="entry name" value="DivIVA_fam"/>
</dbReference>
<protein>
    <submittedName>
        <fullName evidence="2">Uncharacterized protein</fullName>
    </submittedName>
</protein>
<comment type="caution">
    <text evidence="2">The sequence shown here is derived from an EMBL/GenBank/DDBJ whole genome shotgun (WGS) entry which is preliminary data.</text>
</comment>
<dbReference type="PANTHER" id="PTHR35794:SF2">
    <property type="entry name" value="CELL DIVISION PROTEIN DIVIVA"/>
    <property type="match status" value="1"/>
</dbReference>
<sequence length="153" mass="16942">MDELTAQLDRVHRERASAERAARAIQAELERARAQSGAVAVPDREQASQVLTMAERTADTHLGEAQREAHDVLSDARSAAQQITGDALTNADALERDARQRHNEAMSGLEAERVAAQHQIEDLEAFGREYRSRLTAHVESHLRDVGETDEVKP</sequence>
<evidence type="ECO:0000313" key="2">
    <source>
        <dbReference type="EMBL" id="GFJ86334.1"/>
    </source>
</evidence>
<dbReference type="PANTHER" id="PTHR35794">
    <property type="entry name" value="CELL DIVISION PROTEIN DIVIVA"/>
    <property type="match status" value="1"/>
</dbReference>
<reference evidence="2 3" key="2">
    <citation type="submission" date="2020-03" db="EMBL/GenBank/DDBJ databases">
        <authorList>
            <person name="Ichikawa N."/>
            <person name="Kimura A."/>
            <person name="Kitahashi Y."/>
            <person name="Uohara A."/>
        </authorList>
    </citation>
    <scope>NUCLEOTIDE SEQUENCE [LARGE SCALE GENOMIC DNA]</scope>
    <source>
        <strain evidence="2 3">NBRC 108639</strain>
    </source>
</reference>
<dbReference type="AlphaFoldDB" id="A0A6V8KR63"/>
<proteinExistence type="predicted"/>
<keyword evidence="3" id="KW-1185">Reference proteome</keyword>
<feature type="coiled-coil region" evidence="1">
    <location>
        <begin position="99"/>
        <end position="126"/>
    </location>
</feature>
<evidence type="ECO:0000313" key="3">
    <source>
        <dbReference type="Proteomes" id="UP000482800"/>
    </source>
</evidence>
<gene>
    <name evidence="2" type="ORF">Phou_105140</name>
</gene>
<feature type="coiled-coil region" evidence="1">
    <location>
        <begin position="1"/>
        <end position="35"/>
    </location>
</feature>
<dbReference type="EMBL" id="BLPF01000005">
    <property type="protein sequence ID" value="GFJ86334.1"/>
    <property type="molecule type" value="Genomic_DNA"/>
</dbReference>
<evidence type="ECO:0000256" key="1">
    <source>
        <dbReference type="SAM" id="Coils"/>
    </source>
</evidence>
<dbReference type="Proteomes" id="UP000482800">
    <property type="component" value="Unassembled WGS sequence"/>
</dbReference>
<reference evidence="2 3" key="1">
    <citation type="submission" date="2020-03" db="EMBL/GenBank/DDBJ databases">
        <title>Whole genome shotgun sequence of Phytohabitans houttuyneae NBRC 108639.</title>
        <authorList>
            <person name="Komaki H."/>
            <person name="Tamura T."/>
        </authorList>
    </citation>
    <scope>NUCLEOTIDE SEQUENCE [LARGE SCALE GENOMIC DNA]</scope>
    <source>
        <strain evidence="2 3">NBRC 108639</strain>
    </source>
</reference>
<name>A0A6V8KR63_9ACTN</name>